<dbReference type="EMBL" id="FNJM01000009">
    <property type="protein sequence ID" value="SDP61838.1"/>
    <property type="molecule type" value="Genomic_DNA"/>
</dbReference>
<sequence length="119" mass="13768">MNINERVILLKQLQVISRNNYEALNSIINLIENSFNIDLSKENGEMFITHLSAVFSRDEKGEEINSLDESLLEEIYTNEYYNKAEAILKDIKEKVNYKIKKAEDSFIILHLCTLLGAVK</sequence>
<dbReference type="Proteomes" id="UP000198597">
    <property type="component" value="Unassembled WGS sequence"/>
</dbReference>
<dbReference type="STRING" id="94869.SAMN04488529_10990"/>
<dbReference type="Gene3D" id="1.10.1790.10">
    <property type="entry name" value="PRD domain"/>
    <property type="match status" value="1"/>
</dbReference>
<proteinExistence type="predicted"/>
<dbReference type="PROSITE" id="PS51372">
    <property type="entry name" value="PRD_2"/>
    <property type="match status" value="1"/>
</dbReference>
<dbReference type="InterPro" id="IPR036634">
    <property type="entry name" value="PRD_sf"/>
</dbReference>
<dbReference type="GO" id="GO:0006355">
    <property type="term" value="P:regulation of DNA-templated transcription"/>
    <property type="evidence" value="ECO:0007669"/>
    <property type="project" value="InterPro"/>
</dbReference>
<dbReference type="InterPro" id="IPR011608">
    <property type="entry name" value="PRD"/>
</dbReference>
<reference evidence="2 3" key="1">
    <citation type="submission" date="2016-10" db="EMBL/GenBank/DDBJ databases">
        <authorList>
            <person name="de Groot N.N."/>
        </authorList>
    </citation>
    <scope>NUCLEOTIDE SEQUENCE [LARGE SCALE GENOMIC DNA]</scope>
    <source>
        <strain evidence="2 3">DSM 12272</strain>
    </source>
</reference>
<keyword evidence="3" id="KW-1185">Reference proteome</keyword>
<dbReference type="SUPFAM" id="SSF63520">
    <property type="entry name" value="PTS-regulatory domain, PRD"/>
    <property type="match status" value="1"/>
</dbReference>
<evidence type="ECO:0000313" key="2">
    <source>
        <dbReference type="EMBL" id="SDP61838.1"/>
    </source>
</evidence>
<protein>
    <submittedName>
        <fullName evidence="2">PRD domain-containing protein</fullName>
    </submittedName>
</protein>
<accession>A0A1H0U790</accession>
<evidence type="ECO:0000313" key="3">
    <source>
        <dbReference type="Proteomes" id="UP000198597"/>
    </source>
</evidence>
<dbReference type="RefSeq" id="WP_089971099.1">
    <property type="nucleotide sequence ID" value="NZ_FNJM01000009.1"/>
</dbReference>
<dbReference type="AlphaFoldDB" id="A0A1H0U790"/>
<feature type="domain" description="PRD" evidence="1">
    <location>
        <begin position="15"/>
        <end position="119"/>
    </location>
</feature>
<dbReference type="Pfam" id="PF00874">
    <property type="entry name" value="PRD"/>
    <property type="match status" value="1"/>
</dbReference>
<gene>
    <name evidence="2" type="ORF">SAMN04488529_10990</name>
</gene>
<name>A0A1H0U790_9CLOT</name>
<organism evidence="2 3">
    <name type="scientific">Clostridium gasigenes</name>
    <dbReference type="NCBI Taxonomy" id="94869"/>
    <lineage>
        <taxon>Bacteria</taxon>
        <taxon>Bacillati</taxon>
        <taxon>Bacillota</taxon>
        <taxon>Clostridia</taxon>
        <taxon>Eubacteriales</taxon>
        <taxon>Clostridiaceae</taxon>
        <taxon>Clostridium</taxon>
    </lineage>
</organism>
<evidence type="ECO:0000259" key="1">
    <source>
        <dbReference type="PROSITE" id="PS51372"/>
    </source>
</evidence>
<dbReference type="OrthoDB" id="3192572at2"/>